<feature type="region of interest" description="Disordered" evidence="1">
    <location>
        <begin position="38"/>
        <end position="60"/>
    </location>
</feature>
<reference evidence="2" key="2">
    <citation type="journal article" date="2015" name="Fish Shellfish Immunol.">
        <title>Early steps in the European eel (Anguilla anguilla)-Vibrio vulnificus interaction in the gills: Role of the RtxA13 toxin.</title>
        <authorList>
            <person name="Callol A."/>
            <person name="Pajuelo D."/>
            <person name="Ebbesson L."/>
            <person name="Teles M."/>
            <person name="MacKenzie S."/>
            <person name="Amaro C."/>
        </authorList>
    </citation>
    <scope>NUCLEOTIDE SEQUENCE</scope>
</reference>
<organism evidence="2">
    <name type="scientific">Anguilla anguilla</name>
    <name type="common">European freshwater eel</name>
    <name type="synonym">Muraena anguilla</name>
    <dbReference type="NCBI Taxonomy" id="7936"/>
    <lineage>
        <taxon>Eukaryota</taxon>
        <taxon>Metazoa</taxon>
        <taxon>Chordata</taxon>
        <taxon>Craniata</taxon>
        <taxon>Vertebrata</taxon>
        <taxon>Euteleostomi</taxon>
        <taxon>Actinopterygii</taxon>
        <taxon>Neopterygii</taxon>
        <taxon>Teleostei</taxon>
        <taxon>Anguilliformes</taxon>
        <taxon>Anguillidae</taxon>
        <taxon>Anguilla</taxon>
    </lineage>
</organism>
<evidence type="ECO:0000256" key="1">
    <source>
        <dbReference type="SAM" id="MobiDB-lite"/>
    </source>
</evidence>
<proteinExistence type="predicted"/>
<name>A0A0E9X1W3_ANGAN</name>
<evidence type="ECO:0000313" key="2">
    <source>
        <dbReference type="EMBL" id="JAH96569.1"/>
    </source>
</evidence>
<reference evidence="2" key="1">
    <citation type="submission" date="2014-11" db="EMBL/GenBank/DDBJ databases">
        <authorList>
            <person name="Amaro Gonzalez C."/>
        </authorList>
    </citation>
    <scope>NUCLEOTIDE SEQUENCE</scope>
</reference>
<accession>A0A0E9X1W3</accession>
<dbReference type="EMBL" id="GBXM01012008">
    <property type="protein sequence ID" value="JAH96569.1"/>
    <property type="molecule type" value="Transcribed_RNA"/>
</dbReference>
<protein>
    <submittedName>
        <fullName evidence="2">Uncharacterized protein</fullName>
    </submittedName>
</protein>
<dbReference type="AlphaFoldDB" id="A0A0E9X1W3"/>
<sequence length="60" mass="6681">MLTIKYFKGKYVSGLDGLCESEFKWPIMSTVTALSNGNLTEQPSSSRPVSENRSAISFLY</sequence>